<keyword evidence="3" id="KW-1185">Reference proteome</keyword>
<feature type="compositionally biased region" description="Polar residues" evidence="1">
    <location>
        <begin position="114"/>
        <end position="137"/>
    </location>
</feature>
<comment type="caution">
    <text evidence="2">The sequence shown here is derived from an EMBL/GenBank/DDBJ whole genome shotgun (WGS) entry which is preliminary data.</text>
</comment>
<evidence type="ECO:0000313" key="2">
    <source>
        <dbReference type="EMBL" id="KAJ8417472.1"/>
    </source>
</evidence>
<feature type="region of interest" description="Disordered" evidence="1">
    <location>
        <begin position="114"/>
        <end position="141"/>
    </location>
</feature>
<accession>A0AAD7TB95</accession>
<name>A0AAD7TB95_9TELE</name>
<dbReference type="Proteomes" id="UP001221898">
    <property type="component" value="Unassembled WGS sequence"/>
</dbReference>
<evidence type="ECO:0000256" key="1">
    <source>
        <dbReference type="SAM" id="MobiDB-lite"/>
    </source>
</evidence>
<gene>
    <name evidence="2" type="ORF">AAFF_G00286990</name>
</gene>
<sequence length="162" mass="17340">LATGFLPLLENKTTNNHSRGRAFRGTSGIVKRRGVARPGADADVVAMAMLGVYTRRTCVSSGNQSIDQSRPPTPYACGGMASAYGSSSPVETARRMATGRWSVSPASCVMKLNSSKSCRGQQRVSSQSTTSPSGLHSSHSRHNTGMSPLLIYFSHVWNYTNI</sequence>
<protein>
    <submittedName>
        <fullName evidence="2">Uncharacterized protein</fullName>
    </submittedName>
</protein>
<dbReference type="EMBL" id="JAINUG010000004">
    <property type="protein sequence ID" value="KAJ8417472.1"/>
    <property type="molecule type" value="Genomic_DNA"/>
</dbReference>
<evidence type="ECO:0000313" key="3">
    <source>
        <dbReference type="Proteomes" id="UP001221898"/>
    </source>
</evidence>
<feature type="non-terminal residue" evidence="2">
    <location>
        <position position="162"/>
    </location>
</feature>
<proteinExistence type="predicted"/>
<reference evidence="2" key="1">
    <citation type="journal article" date="2023" name="Science">
        <title>Genome structures resolve the early diversification of teleost fishes.</title>
        <authorList>
            <person name="Parey E."/>
            <person name="Louis A."/>
            <person name="Montfort J."/>
            <person name="Bouchez O."/>
            <person name="Roques C."/>
            <person name="Iampietro C."/>
            <person name="Lluch J."/>
            <person name="Castinel A."/>
            <person name="Donnadieu C."/>
            <person name="Desvignes T."/>
            <person name="Floi Bucao C."/>
            <person name="Jouanno E."/>
            <person name="Wen M."/>
            <person name="Mejri S."/>
            <person name="Dirks R."/>
            <person name="Jansen H."/>
            <person name="Henkel C."/>
            <person name="Chen W.J."/>
            <person name="Zahm M."/>
            <person name="Cabau C."/>
            <person name="Klopp C."/>
            <person name="Thompson A.W."/>
            <person name="Robinson-Rechavi M."/>
            <person name="Braasch I."/>
            <person name="Lecointre G."/>
            <person name="Bobe J."/>
            <person name="Postlethwait J.H."/>
            <person name="Berthelot C."/>
            <person name="Roest Crollius H."/>
            <person name="Guiguen Y."/>
        </authorList>
    </citation>
    <scope>NUCLEOTIDE SEQUENCE</scope>
    <source>
        <strain evidence="2">NC1722</strain>
    </source>
</reference>
<organism evidence="2 3">
    <name type="scientific">Aldrovandia affinis</name>
    <dbReference type="NCBI Taxonomy" id="143900"/>
    <lineage>
        <taxon>Eukaryota</taxon>
        <taxon>Metazoa</taxon>
        <taxon>Chordata</taxon>
        <taxon>Craniata</taxon>
        <taxon>Vertebrata</taxon>
        <taxon>Euteleostomi</taxon>
        <taxon>Actinopterygii</taxon>
        <taxon>Neopterygii</taxon>
        <taxon>Teleostei</taxon>
        <taxon>Notacanthiformes</taxon>
        <taxon>Halosauridae</taxon>
        <taxon>Aldrovandia</taxon>
    </lineage>
</organism>
<dbReference type="AlphaFoldDB" id="A0AAD7TB95"/>